<dbReference type="Pfam" id="PF07670">
    <property type="entry name" value="Gate"/>
    <property type="match status" value="1"/>
</dbReference>
<dbReference type="NCBIfam" id="TIGR02871">
    <property type="entry name" value="spore_ylbJ"/>
    <property type="match status" value="1"/>
</dbReference>
<sequence>MTALKLISCFTALTMIMMILSPDTALTAATRGMTTWWNIVFPSLLPFFVLTDLLIKGGVVSYVSKLFAPFMRPLFRLPGEAGFVLVMGTVAGFPMGAKLTEQLYSKRAITKQTAEHLVCFTNASNPIFITGAIAVGFLHEPRTGIFLAACHYIGNVFVGLLLRMYYKNNARSMPSLTPVRSEAPIGKLLSDSIKQATETLLLIGGLMIVFSVIQASLPIADVLLIALPFLDEALTHGLVAGIFELTIGAELIGSSSASIQIKLILISFLLGFNGLSVHAQVASILAHTPVRYRMFLLSRLLHGTISAGLMTIALPFLSLSDTPVFNQPELSISTYGLPWVTALTLLIYGILLIRKFSTQRISYVRRH</sequence>
<dbReference type="AlphaFoldDB" id="A0A859FFA9"/>
<evidence type="ECO:0000313" key="4">
    <source>
        <dbReference type="Proteomes" id="UP000318138"/>
    </source>
</evidence>
<evidence type="ECO:0000313" key="3">
    <source>
        <dbReference type="EMBL" id="QKS71540.1"/>
    </source>
</evidence>
<feature type="domain" description="Nucleoside transporter/FeoB GTPase Gate" evidence="2">
    <location>
        <begin position="40"/>
        <end position="138"/>
    </location>
</feature>
<gene>
    <name evidence="3" type="primary">ylbJ</name>
    <name evidence="3" type="ORF">FLK61_33155</name>
</gene>
<evidence type="ECO:0000256" key="1">
    <source>
        <dbReference type="SAM" id="Phobius"/>
    </source>
</evidence>
<feature type="transmembrane region" description="Helical" evidence="1">
    <location>
        <begin position="44"/>
        <end position="63"/>
    </location>
</feature>
<keyword evidence="1" id="KW-0472">Membrane</keyword>
<feature type="transmembrane region" description="Helical" evidence="1">
    <location>
        <begin position="145"/>
        <end position="166"/>
    </location>
</feature>
<dbReference type="InterPro" id="IPR014226">
    <property type="entry name" value="Spore_IM_YlbJ"/>
</dbReference>
<dbReference type="KEGG" id="psua:FLK61_33155"/>
<keyword evidence="1" id="KW-1133">Transmembrane helix</keyword>
<keyword evidence="1" id="KW-0812">Transmembrane</keyword>
<dbReference type="InterPro" id="IPR011642">
    <property type="entry name" value="Gate_dom"/>
</dbReference>
<protein>
    <submittedName>
        <fullName evidence="3">Sporulation integral membrane protein YlbJ</fullName>
    </submittedName>
</protein>
<dbReference type="EMBL" id="CP041372">
    <property type="protein sequence ID" value="QKS71540.1"/>
    <property type="molecule type" value="Genomic_DNA"/>
</dbReference>
<feature type="transmembrane region" description="Helical" evidence="1">
    <location>
        <begin position="200"/>
        <end position="227"/>
    </location>
</feature>
<feature type="transmembrane region" description="Helical" evidence="1">
    <location>
        <begin position="300"/>
        <end position="320"/>
    </location>
</feature>
<keyword evidence="4" id="KW-1185">Reference proteome</keyword>
<dbReference type="Proteomes" id="UP000318138">
    <property type="component" value="Chromosome"/>
</dbReference>
<evidence type="ECO:0000259" key="2">
    <source>
        <dbReference type="Pfam" id="PF07670"/>
    </source>
</evidence>
<reference evidence="4" key="1">
    <citation type="submission" date="2019-07" db="EMBL/GenBank/DDBJ databases">
        <title>Bacillus alkalisoli sp. nov. isolated from saline soil.</title>
        <authorList>
            <person name="Sun J.-Q."/>
            <person name="Xu L."/>
        </authorList>
    </citation>
    <scope>NUCLEOTIDE SEQUENCE [LARGE SCALE GENOMIC DNA]</scope>
    <source>
        <strain evidence="4">M4U3P1</strain>
    </source>
</reference>
<accession>A0A859FFA9</accession>
<name>A0A859FFA9_9BACI</name>
<feature type="transmembrane region" description="Helical" evidence="1">
    <location>
        <begin position="75"/>
        <end position="97"/>
    </location>
</feature>
<dbReference type="RefSeq" id="WP_176009575.1">
    <property type="nucleotide sequence ID" value="NZ_CP041372.2"/>
</dbReference>
<feature type="transmembrane region" description="Helical" evidence="1">
    <location>
        <begin position="332"/>
        <end position="353"/>
    </location>
</feature>
<proteinExistence type="predicted"/>
<organism evidence="3 4">
    <name type="scientific">Paenalkalicoccus suaedae</name>
    <dbReference type="NCBI Taxonomy" id="2592382"/>
    <lineage>
        <taxon>Bacteria</taxon>
        <taxon>Bacillati</taxon>
        <taxon>Bacillota</taxon>
        <taxon>Bacilli</taxon>
        <taxon>Bacillales</taxon>
        <taxon>Bacillaceae</taxon>
        <taxon>Paenalkalicoccus</taxon>
    </lineage>
</organism>
<feature type="transmembrane region" description="Helical" evidence="1">
    <location>
        <begin position="263"/>
        <end position="288"/>
    </location>
</feature>